<dbReference type="EMBL" id="JANIPJ010000001">
    <property type="protein sequence ID" value="MCR2802502.1"/>
    <property type="molecule type" value="Genomic_DNA"/>
</dbReference>
<proteinExistence type="inferred from homology"/>
<comment type="caution">
    <text evidence="3">The sequence shown here is derived from an EMBL/GenBank/DDBJ whole genome shotgun (WGS) entry which is preliminary data.</text>
</comment>
<sequence>MSMLTVFTPTYNRAYCLGQLYESLKRQTNKGFKWLIVDDGSTDNTRELVERWISEGIVSIRYIKQENQGMHGAHNTAYEHIDTELNVCIDSDDYMPDKAVETIIDFWSRNRREDVSGFVALDAYKDGRIIGTKLPENLKQSTLFDLYQTHGVTGDKKLVYRSSLTREFPYPLFQDERYVGLAYKYYKLDERYPLLLLNEVLCVVEYMEDGSSRNMLKQYVRNPKGFAFYRVALMESPLASLTFKYKQAIHYVSSCMLSKNIKWLSESPRKWLTLAAAPPGFLLYWYIRRKTKEIINPRGRTNDYSVG</sequence>
<protein>
    <submittedName>
        <fullName evidence="3">Glycosyltransferase family 2 protein</fullName>
    </submittedName>
</protein>
<accession>A0A9X2MLY9</accession>
<dbReference type="AlphaFoldDB" id="A0A9X2MLY9"/>
<dbReference type="Proteomes" id="UP001141950">
    <property type="component" value="Unassembled WGS sequence"/>
</dbReference>
<evidence type="ECO:0000313" key="4">
    <source>
        <dbReference type="Proteomes" id="UP001141950"/>
    </source>
</evidence>
<comment type="similarity">
    <text evidence="1">Belongs to the glycosyltransferase 2 family.</text>
</comment>
<name>A0A9X2MLY9_9BACL</name>
<reference evidence="3" key="1">
    <citation type="submission" date="2022-08" db="EMBL/GenBank/DDBJ databases">
        <title>The genomic sequence of strain Paenibacillus sp. SCIV0701.</title>
        <authorList>
            <person name="Zhao H."/>
        </authorList>
    </citation>
    <scope>NUCLEOTIDE SEQUENCE</scope>
    <source>
        <strain evidence="3">SCIV0701</strain>
    </source>
</reference>
<dbReference type="InterPro" id="IPR001173">
    <property type="entry name" value="Glyco_trans_2-like"/>
</dbReference>
<evidence type="ECO:0000259" key="2">
    <source>
        <dbReference type="Pfam" id="PF00535"/>
    </source>
</evidence>
<dbReference type="Pfam" id="PF00535">
    <property type="entry name" value="Glycos_transf_2"/>
    <property type="match status" value="1"/>
</dbReference>
<keyword evidence="4" id="KW-1185">Reference proteome</keyword>
<dbReference type="RefSeq" id="WP_257442036.1">
    <property type="nucleotide sequence ID" value="NZ_JANIPJ010000001.1"/>
</dbReference>
<dbReference type="InterPro" id="IPR029044">
    <property type="entry name" value="Nucleotide-diphossugar_trans"/>
</dbReference>
<gene>
    <name evidence="3" type="ORF">NQZ67_01285</name>
</gene>
<dbReference type="Gene3D" id="3.90.550.10">
    <property type="entry name" value="Spore Coat Polysaccharide Biosynthesis Protein SpsA, Chain A"/>
    <property type="match status" value="1"/>
</dbReference>
<evidence type="ECO:0000313" key="3">
    <source>
        <dbReference type="EMBL" id="MCR2802502.1"/>
    </source>
</evidence>
<feature type="domain" description="Glycosyltransferase 2-like" evidence="2">
    <location>
        <begin position="5"/>
        <end position="164"/>
    </location>
</feature>
<evidence type="ECO:0000256" key="1">
    <source>
        <dbReference type="ARBA" id="ARBA00006739"/>
    </source>
</evidence>
<dbReference type="SUPFAM" id="SSF53448">
    <property type="entry name" value="Nucleotide-diphospho-sugar transferases"/>
    <property type="match status" value="1"/>
</dbReference>
<organism evidence="3 4">
    <name type="scientific">Paenibacillus soyae</name>
    <dbReference type="NCBI Taxonomy" id="2969249"/>
    <lineage>
        <taxon>Bacteria</taxon>
        <taxon>Bacillati</taxon>
        <taxon>Bacillota</taxon>
        <taxon>Bacilli</taxon>
        <taxon>Bacillales</taxon>
        <taxon>Paenibacillaceae</taxon>
        <taxon>Paenibacillus</taxon>
    </lineage>
</organism>
<dbReference type="CDD" id="cd00761">
    <property type="entry name" value="Glyco_tranf_GTA_type"/>
    <property type="match status" value="1"/>
</dbReference>
<dbReference type="PANTHER" id="PTHR22916">
    <property type="entry name" value="GLYCOSYLTRANSFERASE"/>
    <property type="match status" value="1"/>
</dbReference>